<dbReference type="Pfam" id="PF06985">
    <property type="entry name" value="HET"/>
    <property type="match status" value="1"/>
</dbReference>
<dbReference type="InterPro" id="IPR010730">
    <property type="entry name" value="HET"/>
</dbReference>
<evidence type="ECO:0000259" key="1">
    <source>
        <dbReference type="Pfam" id="PF06985"/>
    </source>
</evidence>
<dbReference type="PANTHER" id="PTHR24148">
    <property type="entry name" value="ANKYRIN REPEAT DOMAIN-CONTAINING PROTEIN 39 HOMOLOG-RELATED"/>
    <property type="match status" value="1"/>
</dbReference>
<name>A0AAD7UWT8_9FUNG</name>
<dbReference type="Proteomes" id="UP001234581">
    <property type="component" value="Unassembled WGS sequence"/>
</dbReference>
<dbReference type="AlphaFoldDB" id="A0AAD7UWT8"/>
<accession>A0AAD7UWT8</accession>
<dbReference type="InterPro" id="IPR052895">
    <property type="entry name" value="HetReg/Transcr_Mod"/>
</dbReference>
<evidence type="ECO:0000313" key="3">
    <source>
        <dbReference type="Proteomes" id="UP001234581"/>
    </source>
</evidence>
<reference evidence="2 3" key="1">
    <citation type="submission" date="2023-03" db="EMBL/GenBank/DDBJ databases">
        <title>Genome sequence of Lichtheimia ornata CBS 291.66.</title>
        <authorList>
            <person name="Mohabir J.T."/>
            <person name="Shea T.P."/>
            <person name="Kurbessoian T."/>
            <person name="Berby B."/>
            <person name="Fontaine J."/>
            <person name="Livny J."/>
            <person name="Gnirke A."/>
            <person name="Stajich J.E."/>
            <person name="Cuomo C.A."/>
        </authorList>
    </citation>
    <scope>NUCLEOTIDE SEQUENCE [LARGE SCALE GENOMIC DNA]</scope>
    <source>
        <strain evidence="2">CBS 291.66</strain>
    </source>
</reference>
<dbReference type="RefSeq" id="XP_058339467.1">
    <property type="nucleotide sequence ID" value="XM_058489721.1"/>
</dbReference>
<keyword evidence="3" id="KW-1185">Reference proteome</keyword>
<gene>
    <name evidence="2" type="ORF">O0I10_009735</name>
</gene>
<sequence length="442" mass="51076">MATMETMRTAKKVVEKDSVEFLYHEATPSKEKEQARDRLLAHPDLRLLYVSNQDSKIKIVRPAVDVDHRRNIKRMGGFFALSHLWGNVEDHPYWDLGDVVKETEENLPADPIPMRPEKRGVLLALLKAYPGYWWVDVLCARVTTPLVIMRFIYAYCTTCFAMIDCSPTIIESLCDHHLMPISKQLYHHAQQLIDGTLDNAQFKDLINASEDDQGKMIDYAICRRRMQNMLEFLGCRWFDRVWTMQEMTLPARLVILSETCDPSKVALSTSHVNLNSVVQFGHLLKSIYTTMDNDDLANRLINEIYEKTKMIATSDTIHHLSMPRDPEARAVECMQILSTFKQSTRRCTDQRDYIYGVLGLLGLHIPRIDDPIALWRLFLFEIQIMFSWTQHPPHSLLYHANPSFNLDTASNLGDVYTALFGSNTLETLILQKMRSLEESFDE</sequence>
<comment type="caution">
    <text evidence="2">The sequence shown here is derived from an EMBL/GenBank/DDBJ whole genome shotgun (WGS) entry which is preliminary data.</text>
</comment>
<feature type="domain" description="Heterokaryon incompatibility" evidence="1">
    <location>
        <begin position="78"/>
        <end position="246"/>
    </location>
</feature>
<dbReference type="GeneID" id="83217140"/>
<dbReference type="PANTHER" id="PTHR24148:SF64">
    <property type="entry name" value="HETEROKARYON INCOMPATIBILITY DOMAIN-CONTAINING PROTEIN"/>
    <property type="match status" value="1"/>
</dbReference>
<proteinExistence type="predicted"/>
<evidence type="ECO:0000313" key="2">
    <source>
        <dbReference type="EMBL" id="KAJ8654553.1"/>
    </source>
</evidence>
<organism evidence="2 3">
    <name type="scientific">Lichtheimia ornata</name>
    <dbReference type="NCBI Taxonomy" id="688661"/>
    <lineage>
        <taxon>Eukaryota</taxon>
        <taxon>Fungi</taxon>
        <taxon>Fungi incertae sedis</taxon>
        <taxon>Mucoromycota</taxon>
        <taxon>Mucoromycotina</taxon>
        <taxon>Mucoromycetes</taxon>
        <taxon>Mucorales</taxon>
        <taxon>Lichtheimiaceae</taxon>
        <taxon>Lichtheimia</taxon>
    </lineage>
</organism>
<protein>
    <recommendedName>
        <fullName evidence="1">Heterokaryon incompatibility domain-containing protein</fullName>
    </recommendedName>
</protein>
<dbReference type="EMBL" id="JARTCD010000059">
    <property type="protein sequence ID" value="KAJ8654553.1"/>
    <property type="molecule type" value="Genomic_DNA"/>
</dbReference>